<evidence type="ECO:0000256" key="5">
    <source>
        <dbReference type="ARBA" id="ARBA00023136"/>
    </source>
</evidence>
<dbReference type="GO" id="GO:0022857">
    <property type="term" value="F:transmembrane transporter activity"/>
    <property type="evidence" value="ECO:0007669"/>
    <property type="project" value="InterPro"/>
</dbReference>
<dbReference type="SUPFAM" id="SSF103473">
    <property type="entry name" value="MFS general substrate transporter"/>
    <property type="match status" value="1"/>
</dbReference>
<feature type="domain" description="Major facilitator superfamily (MFS) profile" evidence="7">
    <location>
        <begin position="2"/>
        <end position="391"/>
    </location>
</feature>
<dbReference type="EMBL" id="AHMO02000004">
    <property type="protein sequence ID" value="EQA46941.1"/>
    <property type="molecule type" value="Genomic_DNA"/>
</dbReference>
<dbReference type="PANTHER" id="PTHR23513:SF11">
    <property type="entry name" value="STAPHYLOFERRIN A TRANSPORTER"/>
    <property type="match status" value="1"/>
</dbReference>
<keyword evidence="2" id="KW-1003">Cell membrane</keyword>
<feature type="transmembrane region" description="Helical" evidence="6">
    <location>
        <begin position="365"/>
        <end position="385"/>
    </location>
</feature>
<feature type="transmembrane region" description="Helical" evidence="6">
    <location>
        <begin position="215"/>
        <end position="237"/>
    </location>
</feature>
<dbReference type="InterPro" id="IPR036259">
    <property type="entry name" value="MFS_trans_sf"/>
</dbReference>
<evidence type="ECO:0000256" key="4">
    <source>
        <dbReference type="ARBA" id="ARBA00022989"/>
    </source>
</evidence>
<feature type="transmembrane region" description="Helical" evidence="6">
    <location>
        <begin position="249"/>
        <end position="269"/>
    </location>
</feature>
<evidence type="ECO:0000256" key="3">
    <source>
        <dbReference type="ARBA" id="ARBA00022692"/>
    </source>
</evidence>
<evidence type="ECO:0000256" key="1">
    <source>
        <dbReference type="ARBA" id="ARBA00004651"/>
    </source>
</evidence>
<evidence type="ECO:0000313" key="8">
    <source>
        <dbReference type="EMBL" id="EQA46941.1"/>
    </source>
</evidence>
<feature type="transmembrane region" description="Helical" evidence="6">
    <location>
        <begin position="67"/>
        <end position="85"/>
    </location>
</feature>
<sequence>MVILLYYLSSILGLLAGNMYNYTAIILSQNVSDSDAFSGWVFFCVCIPLLFLSFPAGRLLDRYSRKWVLGIAQLSMAVGAGFAALSLELDWIAKGRPYLLLIPSVLSGIGLAFVMPGRFAILGDLVDHSKIGKHSVWLNTLVLFGYGLAPLAAGSLREFLPFKQVFLGIGCAYLISVILLAFLPLDSKGRNAQNQVTNVSQIFAYLKRSELVRQFLYLLGTVVMLVGPIQVLLPKYAKEVLGLSESARGALLTSLGIGLVLGGSATFFVHGIRKKGHILFGAAFIGSLLFAGLPFLSSSLLLTTFVLFVFGSLTGVIITIIPAGIQQHTENYIRGRILSIYSLVFLLTPAITGVLAGFFSDRIGISSTFVWAGLMELAALLYMSWRMGEIRRTF</sequence>
<keyword evidence="9" id="KW-1185">Reference proteome</keyword>
<dbReference type="Pfam" id="PF07690">
    <property type="entry name" value="MFS_1"/>
    <property type="match status" value="1"/>
</dbReference>
<keyword evidence="4 6" id="KW-1133">Transmembrane helix</keyword>
<feature type="transmembrane region" description="Helical" evidence="6">
    <location>
        <begin position="276"/>
        <end position="296"/>
    </location>
</feature>
<dbReference type="PROSITE" id="PS50850">
    <property type="entry name" value="MFS"/>
    <property type="match status" value="1"/>
</dbReference>
<dbReference type="Gene3D" id="1.20.1250.20">
    <property type="entry name" value="MFS general substrate transporter like domains"/>
    <property type="match status" value="1"/>
</dbReference>
<feature type="transmembrane region" description="Helical" evidence="6">
    <location>
        <begin position="97"/>
        <end position="115"/>
    </location>
</feature>
<feature type="transmembrane region" description="Helical" evidence="6">
    <location>
        <begin position="136"/>
        <end position="153"/>
    </location>
</feature>
<dbReference type="GO" id="GO:0005886">
    <property type="term" value="C:plasma membrane"/>
    <property type="evidence" value="ECO:0007669"/>
    <property type="project" value="UniProtKB-SubCell"/>
</dbReference>
<dbReference type="Proteomes" id="UP000015454">
    <property type="component" value="Unassembled WGS sequence"/>
</dbReference>
<dbReference type="CDD" id="cd06173">
    <property type="entry name" value="MFS_MefA_like"/>
    <property type="match status" value="1"/>
</dbReference>
<accession>T0FG79</accession>
<feature type="transmembrane region" description="Helical" evidence="6">
    <location>
        <begin position="40"/>
        <end position="60"/>
    </location>
</feature>
<protein>
    <submittedName>
        <fullName evidence="8">Transporter, major facilitator family protein</fullName>
    </submittedName>
</protein>
<dbReference type="InterPro" id="IPR020846">
    <property type="entry name" value="MFS_dom"/>
</dbReference>
<proteinExistence type="predicted"/>
<evidence type="ECO:0000256" key="2">
    <source>
        <dbReference type="ARBA" id="ARBA00022475"/>
    </source>
</evidence>
<dbReference type="PANTHER" id="PTHR23513">
    <property type="entry name" value="INTEGRAL MEMBRANE EFFLUX PROTEIN-RELATED"/>
    <property type="match status" value="1"/>
</dbReference>
<evidence type="ECO:0000313" key="9">
    <source>
        <dbReference type="Proteomes" id="UP000015454"/>
    </source>
</evidence>
<name>T0FG79_9LEPT</name>
<keyword evidence="5 6" id="KW-0472">Membrane</keyword>
<organism evidence="8 9">
    <name type="scientific">Leptospira broomii serovar Hurstbridge str. 5399</name>
    <dbReference type="NCBI Taxonomy" id="1049789"/>
    <lineage>
        <taxon>Bacteria</taxon>
        <taxon>Pseudomonadati</taxon>
        <taxon>Spirochaetota</taxon>
        <taxon>Spirochaetia</taxon>
        <taxon>Leptospirales</taxon>
        <taxon>Leptospiraceae</taxon>
        <taxon>Leptospira</taxon>
    </lineage>
</organism>
<dbReference type="AlphaFoldDB" id="T0FG79"/>
<feature type="transmembrane region" description="Helical" evidence="6">
    <location>
        <begin position="337"/>
        <end position="359"/>
    </location>
</feature>
<comment type="subcellular location">
    <subcellularLocation>
        <location evidence="1">Cell membrane</location>
        <topology evidence="1">Multi-pass membrane protein</topology>
    </subcellularLocation>
</comment>
<keyword evidence="3 6" id="KW-0812">Transmembrane</keyword>
<reference evidence="8" key="1">
    <citation type="submission" date="2013-05" db="EMBL/GenBank/DDBJ databases">
        <authorList>
            <person name="Harkins D.M."/>
            <person name="Durkin A.S."/>
            <person name="Brinkac L.M."/>
            <person name="Haft D.H."/>
            <person name="Selengut J.D."/>
            <person name="Sanka R."/>
            <person name="DePew J."/>
            <person name="Purushe J."/>
            <person name="Hartskeerl R.A."/>
            <person name="Ahmed A."/>
            <person name="van der Linden H."/>
            <person name="Goris M.G.A."/>
            <person name="Vinetz J.M."/>
            <person name="Sutton G.G."/>
            <person name="Nierman W.C."/>
            <person name="Fouts D.E."/>
        </authorList>
    </citation>
    <scope>NUCLEOTIDE SEQUENCE [LARGE SCALE GENOMIC DNA]</scope>
    <source>
        <strain evidence="8">5399</strain>
    </source>
</reference>
<evidence type="ECO:0000256" key="6">
    <source>
        <dbReference type="SAM" id="Phobius"/>
    </source>
</evidence>
<feature type="transmembrane region" description="Helical" evidence="6">
    <location>
        <begin position="302"/>
        <end position="325"/>
    </location>
</feature>
<comment type="caution">
    <text evidence="8">The sequence shown here is derived from an EMBL/GenBank/DDBJ whole genome shotgun (WGS) entry which is preliminary data.</text>
</comment>
<feature type="transmembrane region" description="Helical" evidence="6">
    <location>
        <begin position="165"/>
        <end position="185"/>
    </location>
</feature>
<dbReference type="InterPro" id="IPR011701">
    <property type="entry name" value="MFS"/>
</dbReference>
<evidence type="ECO:0000259" key="7">
    <source>
        <dbReference type="PROSITE" id="PS50850"/>
    </source>
</evidence>
<gene>
    <name evidence="8" type="ORF">LEP1GSC050_0742</name>
</gene>